<feature type="transmembrane region" description="Helical" evidence="2">
    <location>
        <begin position="372"/>
        <end position="396"/>
    </location>
</feature>
<dbReference type="GO" id="GO:0005737">
    <property type="term" value="C:cytoplasm"/>
    <property type="evidence" value="ECO:0007669"/>
    <property type="project" value="TreeGrafter"/>
</dbReference>
<feature type="transmembrane region" description="Helical" evidence="2">
    <location>
        <begin position="746"/>
        <end position="773"/>
    </location>
</feature>
<feature type="transmembrane region" description="Helical" evidence="2">
    <location>
        <begin position="1393"/>
        <end position="1411"/>
    </location>
</feature>
<feature type="transmembrane region" description="Helical" evidence="2">
    <location>
        <begin position="1359"/>
        <end position="1378"/>
    </location>
</feature>
<feature type="transmembrane region" description="Helical" evidence="2">
    <location>
        <begin position="94"/>
        <end position="111"/>
    </location>
</feature>
<dbReference type="SUPFAM" id="SSF56399">
    <property type="entry name" value="ADP-ribosylation"/>
    <property type="match status" value="1"/>
</dbReference>
<feature type="signal peptide" evidence="3">
    <location>
        <begin position="1"/>
        <end position="23"/>
    </location>
</feature>
<feature type="chain" id="PRO_5031220404" description="PARP" evidence="3">
    <location>
        <begin position="24"/>
        <end position="1425"/>
    </location>
</feature>
<evidence type="ECO:0000256" key="1">
    <source>
        <dbReference type="SAM" id="MobiDB-lite"/>
    </source>
</evidence>
<keyword evidence="2" id="KW-1133">Transmembrane helix</keyword>
<protein>
    <recommendedName>
        <fullName evidence="5">PARP</fullName>
    </recommendedName>
</protein>
<feature type="transmembrane region" description="Helical" evidence="2">
    <location>
        <begin position="703"/>
        <end position="726"/>
    </location>
</feature>
<gene>
    <name evidence="4" type="ORF">AMON00008_LOCUS52628</name>
</gene>
<reference evidence="4" key="1">
    <citation type="submission" date="2021-01" db="EMBL/GenBank/DDBJ databases">
        <authorList>
            <person name="Corre E."/>
            <person name="Pelletier E."/>
            <person name="Niang G."/>
            <person name="Scheremetjew M."/>
            <person name="Finn R."/>
            <person name="Kale V."/>
            <person name="Holt S."/>
            <person name="Cochrane G."/>
            <person name="Meng A."/>
            <person name="Brown T."/>
            <person name="Cohen L."/>
        </authorList>
    </citation>
    <scope>NUCLEOTIDE SEQUENCE</scope>
    <source>
        <strain evidence="4">CCMP3105</strain>
    </source>
</reference>
<dbReference type="PANTHER" id="PTHR36542">
    <property type="entry name" value="GIG2-LIKE PROTEIN DRED-RELATED"/>
    <property type="match status" value="1"/>
</dbReference>
<feature type="transmembrane region" description="Helical" evidence="2">
    <location>
        <begin position="991"/>
        <end position="1014"/>
    </location>
</feature>
<feature type="transmembrane region" description="Helical" evidence="2">
    <location>
        <begin position="1193"/>
        <end position="1213"/>
    </location>
</feature>
<feature type="transmembrane region" description="Helical" evidence="2">
    <location>
        <begin position="1282"/>
        <end position="1303"/>
    </location>
</feature>
<accession>A0A7S4SMX1</accession>
<feature type="compositionally biased region" description="Pro residues" evidence="1">
    <location>
        <begin position="841"/>
        <end position="858"/>
    </location>
</feature>
<evidence type="ECO:0000256" key="2">
    <source>
        <dbReference type="SAM" id="Phobius"/>
    </source>
</evidence>
<feature type="transmembrane region" description="Helical" evidence="2">
    <location>
        <begin position="183"/>
        <end position="205"/>
    </location>
</feature>
<name>A0A7S4SMX1_9DINO</name>
<proteinExistence type="predicted"/>
<feature type="transmembrane region" description="Helical" evidence="2">
    <location>
        <begin position="1233"/>
        <end position="1258"/>
    </location>
</feature>
<evidence type="ECO:0000313" key="4">
    <source>
        <dbReference type="EMBL" id="CAE4650382.1"/>
    </source>
</evidence>
<feature type="transmembrane region" description="Helical" evidence="2">
    <location>
        <begin position="417"/>
        <end position="438"/>
    </location>
</feature>
<feature type="transmembrane region" description="Helical" evidence="2">
    <location>
        <begin position="135"/>
        <end position="155"/>
    </location>
</feature>
<feature type="transmembrane region" description="Helical" evidence="2">
    <location>
        <begin position="810"/>
        <end position="828"/>
    </location>
</feature>
<feature type="transmembrane region" description="Helical" evidence="2">
    <location>
        <begin position="310"/>
        <end position="331"/>
    </location>
</feature>
<feature type="region of interest" description="Disordered" evidence="1">
    <location>
        <begin position="949"/>
        <end position="973"/>
    </location>
</feature>
<dbReference type="EMBL" id="HBNR01074121">
    <property type="protein sequence ID" value="CAE4650382.1"/>
    <property type="molecule type" value="Transcribed_RNA"/>
</dbReference>
<dbReference type="Gene3D" id="3.90.175.10">
    <property type="entry name" value="Diphtheria Toxin, domain 1"/>
    <property type="match status" value="1"/>
</dbReference>
<sequence>MEDTPLVVLLFSCLLRLLRHALAAPVLPSYLGVWACERLASHSAFQGEGRLAHCVLALPRLVAVVVGLPVALLGPIVLVEILSRQHPALQWPTGLAAGLSAVLMLHGLWLICRHPQLPKCLKVQWSDLAHGCVDALFDMAALLALAFVLATLLRVPALVGQLTSLPEAGSGGKARMAILENALLVFLDALCIPAVVVIAVCPWRWQAAWRARESETPRAELIGHALQGVLDMPFLVFGGVACANPWRLQKLVRTCADEGASVCKRREAALEQFACLLLDILCASALLVLLVLPWRFVLAVRELWKVSRHFAVFYHLIFGPADLVAMAAMVVCTPSHRVSKLPWPCGGSWDWNVSSDNFATATSAHAEAISQLFLLLLDIVICGPPLLVVVATLYRVPALGKSLRKGRERRLAICRQFGLILVELPILALSVFLLLTPWRFVWLIKDVAATKDVNKRRFAVFFHVQHAIADVLMMLSLLVVLLAAPYRLLATSFRGRLRAGLQHVGASAMGHLHFRRPQPRVPVEGSKIDAFHGTSVANALAIERGGFIPSRAGMLGPGVYVSRDPSKAESYGKMVLRLEVTIGRLLVIDAQSHPRKQTWSSQGYDLAWVPAGCGMVPSNREEGCVKDPRNIRVIGRYERTRHPHALCVQEALQAILDPVFCGCPFLLVVVTVYRLPALVRTLRDETASDCDKRLACICQGAEVVADVLSAAVAAILLVLGPVRFVFALSGSPVRGFGEVSEVGWRIRVPAMLIMAVMDLLCIPALLGLGLTAYRLPILRDLAGELEVRSCSGYFAAGYAAPMGVLHQGAALLLDLCCLVIGLVTLCSWRCRTLLQRLWPAPPSPSKPVQPAVAQPPPQLVDTPSSAAQLPSAELSAPTRSATPQESWLQSLLCCDWGFTPWASPGVHAVKAPPAPTTAAATRAPEAPGPRCMPSEQVRCHGDDAVPDPDLEVGERASSASALPEAGQPTSLRGSSAKARTEALAACRAEAVATFVLLLLDVLLLAALVLVLVLLTRSLGLCRRAWRMLAMTARKEVIAEDAAEAEAKALADATRGLEALRRSDACVEGQEQVSLTFFRHVILDELWKSVVNIPVLPLLPLFVLLPLCWLVEGYCRVRFSTEAQSTVPSCYEAGPPEPAPLPRLPRSSFAAPVPAVLKFASGGSEEWPLWRFGRKLSGCLALLALISLHELATALFLAVVLAVIMPLSLAYPCWPQTCKDSWTGRGLIRLCHCVQTLVMPALLALALFLVAAPSVWWWWPQGGWLALGPLRVQGPADVPMPPWSFWVGQATWFILCAGAAQLLARAPRTGAFAPACLEPSQLQEAVGLLTGSSVVWRRGIDRVVGAIVWWSYRHRRTCCFLGEFVLAAWLFAFALWPLVVPALGAGGRPLGQALAWWGIAALVALFFMFHAVRIGKAYWRREPATQ</sequence>
<feature type="transmembrane region" description="Helical" evidence="2">
    <location>
        <begin position="458"/>
        <end position="484"/>
    </location>
</feature>
<keyword evidence="2" id="KW-0472">Membrane</keyword>
<feature type="region of interest" description="Disordered" evidence="1">
    <location>
        <begin position="841"/>
        <end position="880"/>
    </location>
</feature>
<keyword evidence="2" id="KW-0812">Transmembrane</keyword>
<organism evidence="4">
    <name type="scientific">Alexandrium monilatum</name>
    <dbReference type="NCBI Taxonomy" id="311494"/>
    <lineage>
        <taxon>Eukaryota</taxon>
        <taxon>Sar</taxon>
        <taxon>Alveolata</taxon>
        <taxon>Dinophyceae</taxon>
        <taxon>Gonyaulacales</taxon>
        <taxon>Pyrocystaceae</taxon>
        <taxon>Alexandrium</taxon>
    </lineage>
</organism>
<feature type="transmembrane region" description="Helical" evidence="2">
    <location>
        <begin position="61"/>
        <end position="82"/>
    </location>
</feature>
<evidence type="ECO:0000256" key="3">
    <source>
        <dbReference type="SAM" id="SignalP"/>
    </source>
</evidence>
<evidence type="ECO:0008006" key="5">
    <source>
        <dbReference type="Google" id="ProtNLM"/>
    </source>
</evidence>
<keyword evidence="3" id="KW-0732">Signal</keyword>
<feature type="transmembrane region" description="Helical" evidence="2">
    <location>
        <begin position="276"/>
        <end position="298"/>
    </location>
</feature>